<dbReference type="PANTHER" id="PTHR43156:SF2">
    <property type="entry name" value="STAGE II SPORULATION PROTEIN E"/>
    <property type="match status" value="1"/>
</dbReference>
<dbReference type="SMART" id="SM00331">
    <property type="entry name" value="PP2C_SIG"/>
    <property type="match status" value="1"/>
</dbReference>
<keyword evidence="3" id="KW-1133">Transmembrane helix</keyword>
<dbReference type="PANTHER" id="PTHR43156">
    <property type="entry name" value="STAGE II SPORULATION PROTEIN E-RELATED"/>
    <property type="match status" value="1"/>
</dbReference>
<comment type="caution">
    <text evidence="5">The sequence shown here is derived from an EMBL/GenBank/DDBJ whole genome shotgun (WGS) entry which is preliminary data.</text>
</comment>
<dbReference type="Proteomes" id="UP000660265">
    <property type="component" value="Unassembled WGS sequence"/>
</dbReference>
<reference evidence="6" key="1">
    <citation type="journal article" date="2019" name="Int. J. Syst. Evol. Microbiol.">
        <title>The Global Catalogue of Microorganisms (GCM) 10K type strain sequencing project: providing services to taxonomists for standard genome sequencing and annotation.</title>
        <authorList>
            <consortium name="The Broad Institute Genomics Platform"/>
            <consortium name="The Broad Institute Genome Sequencing Center for Infectious Disease"/>
            <person name="Wu L."/>
            <person name="Ma J."/>
        </authorList>
    </citation>
    <scope>NUCLEOTIDE SEQUENCE [LARGE SCALE GENOMIC DNA]</scope>
    <source>
        <strain evidence="6">CGMCC 4.7275</strain>
    </source>
</reference>
<dbReference type="EMBL" id="BMMV01000029">
    <property type="protein sequence ID" value="GGK24260.1"/>
    <property type="molecule type" value="Genomic_DNA"/>
</dbReference>
<dbReference type="Pfam" id="PF07228">
    <property type="entry name" value="SpoIIE"/>
    <property type="match status" value="1"/>
</dbReference>
<dbReference type="InterPro" id="IPR052016">
    <property type="entry name" value="Bact_Sigma-Reg"/>
</dbReference>
<dbReference type="InterPro" id="IPR036457">
    <property type="entry name" value="PPM-type-like_dom_sf"/>
</dbReference>
<evidence type="ECO:0000256" key="1">
    <source>
        <dbReference type="ARBA" id="ARBA00022801"/>
    </source>
</evidence>
<sequence length="484" mass="50994">MGHLRDSGDGGTGDGPPGGSGHRPAEGAVPGSSAGGPTHQASPHRPRVPSRLRRLSEGLRRGVQRGLRRADEGFRQADSAPNDPTRSRSQPVEKHPPGFGPEDPRPPRRGSGRLAARSTHPVVELLPGLIIVAGIVLDQVTPAAFTASPFFSAAPLVAAPFFSFMRTLLVGILSVGAVLGLRYFNNSADGIETITESLTVFTVSVLALAINGVVRRSGERLASARVIAEAAQRAVLPTPESRIGGLHIAARYEAAEEGAYIGGDLFAVQDTEYGVRVVVGDVRGKGMGAVETVAVVIGAFREAAEQERSLEGVARRLERALAREGRGRSGIDLFEGFTTAVLAEVPHAEGIVRVLNRGHPEPLLLGPDGALTVLAPTDPALPLGMGELGTWPDRAEEIPYRPGATLLLYTDGLSEARNADGVFYDPGERLAGRIFPGPDDLLEAIVGDVRLHTGGGSTDDMALLAISRPTARQPERRRTMPVVP</sequence>
<keyword evidence="3" id="KW-0812">Transmembrane</keyword>
<gene>
    <name evidence="5" type="ORF">GCM10011583_65280</name>
</gene>
<evidence type="ECO:0000313" key="5">
    <source>
        <dbReference type="EMBL" id="GGK24260.1"/>
    </source>
</evidence>
<keyword evidence="1" id="KW-0378">Hydrolase</keyword>
<proteinExistence type="predicted"/>
<protein>
    <recommendedName>
        <fullName evidence="4">PPM-type phosphatase domain-containing protein</fullName>
    </recommendedName>
</protein>
<feature type="transmembrane region" description="Helical" evidence="3">
    <location>
        <begin position="168"/>
        <end position="185"/>
    </location>
</feature>
<feature type="compositionally biased region" description="Basic and acidic residues" evidence="2">
    <location>
        <begin position="91"/>
        <end position="106"/>
    </location>
</feature>
<name>A0ABQ2EVR5_9ACTN</name>
<feature type="region of interest" description="Disordered" evidence="2">
    <location>
        <begin position="1"/>
        <end position="116"/>
    </location>
</feature>
<dbReference type="SUPFAM" id="SSF81606">
    <property type="entry name" value="PP2C-like"/>
    <property type="match status" value="1"/>
</dbReference>
<feature type="transmembrane region" description="Helical" evidence="3">
    <location>
        <begin position="114"/>
        <end position="137"/>
    </location>
</feature>
<accession>A0ABQ2EVR5</accession>
<dbReference type="Gene3D" id="3.60.40.10">
    <property type="entry name" value="PPM-type phosphatase domain"/>
    <property type="match status" value="1"/>
</dbReference>
<evidence type="ECO:0000259" key="4">
    <source>
        <dbReference type="SMART" id="SM00331"/>
    </source>
</evidence>
<evidence type="ECO:0000313" key="6">
    <source>
        <dbReference type="Proteomes" id="UP000660265"/>
    </source>
</evidence>
<dbReference type="InterPro" id="IPR001932">
    <property type="entry name" value="PPM-type_phosphatase-like_dom"/>
</dbReference>
<feature type="transmembrane region" description="Helical" evidence="3">
    <location>
        <begin position="197"/>
        <end position="214"/>
    </location>
</feature>
<feature type="compositionally biased region" description="Gly residues" evidence="2">
    <location>
        <begin position="9"/>
        <end position="21"/>
    </location>
</feature>
<feature type="domain" description="PPM-type phosphatase" evidence="4">
    <location>
        <begin position="246"/>
        <end position="468"/>
    </location>
</feature>
<evidence type="ECO:0000256" key="2">
    <source>
        <dbReference type="SAM" id="MobiDB-lite"/>
    </source>
</evidence>
<feature type="compositionally biased region" description="Basic residues" evidence="2">
    <location>
        <begin position="42"/>
        <end position="53"/>
    </location>
</feature>
<evidence type="ECO:0000256" key="3">
    <source>
        <dbReference type="SAM" id="Phobius"/>
    </source>
</evidence>
<keyword evidence="6" id="KW-1185">Reference proteome</keyword>
<keyword evidence="3" id="KW-0472">Membrane</keyword>
<organism evidence="5 6">
    <name type="scientific">Streptomyces camponoticapitis</name>
    <dbReference type="NCBI Taxonomy" id="1616125"/>
    <lineage>
        <taxon>Bacteria</taxon>
        <taxon>Bacillati</taxon>
        <taxon>Actinomycetota</taxon>
        <taxon>Actinomycetes</taxon>
        <taxon>Kitasatosporales</taxon>
        <taxon>Streptomycetaceae</taxon>
        <taxon>Streptomyces</taxon>
    </lineage>
</organism>